<protein>
    <submittedName>
        <fullName evidence="1">Uncharacterized protein</fullName>
    </submittedName>
</protein>
<keyword evidence="2" id="KW-1185">Reference proteome</keyword>
<sequence>MGYESGLKEFYQRCGVASVDINQALDEMSSQPSLSDSSFKAVSCNIDQFADTDLDESSPNASTFQGTSNFLLNNPSFVEDCGVEDEVKCNKDTGGLKSLHFWSRGIFFIVSAGGHIEHWQPLHK</sequence>
<name>A0A7D9DI32_PARCT</name>
<accession>A0A7D9DI32</accession>
<dbReference type="EMBL" id="CACRXK020000995">
    <property type="protein sequence ID" value="CAB3986296.1"/>
    <property type="molecule type" value="Genomic_DNA"/>
</dbReference>
<gene>
    <name evidence="1" type="ORF">PACLA_8A081356</name>
</gene>
<reference evidence="1" key="1">
    <citation type="submission" date="2020-04" db="EMBL/GenBank/DDBJ databases">
        <authorList>
            <person name="Alioto T."/>
            <person name="Alioto T."/>
            <person name="Gomez Garrido J."/>
        </authorList>
    </citation>
    <scope>NUCLEOTIDE SEQUENCE</scope>
    <source>
        <strain evidence="1">A484AB</strain>
    </source>
</reference>
<organism evidence="1 2">
    <name type="scientific">Paramuricea clavata</name>
    <name type="common">Red gorgonian</name>
    <name type="synonym">Violescent sea-whip</name>
    <dbReference type="NCBI Taxonomy" id="317549"/>
    <lineage>
        <taxon>Eukaryota</taxon>
        <taxon>Metazoa</taxon>
        <taxon>Cnidaria</taxon>
        <taxon>Anthozoa</taxon>
        <taxon>Octocorallia</taxon>
        <taxon>Malacalcyonacea</taxon>
        <taxon>Plexauridae</taxon>
        <taxon>Paramuricea</taxon>
    </lineage>
</organism>
<dbReference type="Proteomes" id="UP001152795">
    <property type="component" value="Unassembled WGS sequence"/>
</dbReference>
<evidence type="ECO:0000313" key="2">
    <source>
        <dbReference type="Proteomes" id="UP001152795"/>
    </source>
</evidence>
<proteinExistence type="predicted"/>
<dbReference type="AlphaFoldDB" id="A0A7D9DI32"/>
<comment type="caution">
    <text evidence="1">The sequence shown here is derived from an EMBL/GenBank/DDBJ whole genome shotgun (WGS) entry which is preliminary data.</text>
</comment>
<dbReference type="OrthoDB" id="10011386at2759"/>
<evidence type="ECO:0000313" key="1">
    <source>
        <dbReference type="EMBL" id="CAB3986296.1"/>
    </source>
</evidence>